<evidence type="ECO:0000313" key="1">
    <source>
        <dbReference type="EMBL" id="CAD9653116.1"/>
    </source>
</evidence>
<name>A0A7S2QVF6_9STRA</name>
<proteinExistence type="predicted"/>
<accession>A0A7S2QVF6</accession>
<sequence length="149" mass="16187">MVASVPANLPSVPKYTLLTSTYSTFKDVWSQSKNYAVVSTAASLTETVAEKAVSLTSKYTKASTLKELDVVLRPALLGADIKVSPYIVKGIDTAEKQTEGPLKPVINVGMKVLPINTAKSLFSIFMGIFTKNMERVGKFMLIENPEVVQ</sequence>
<organism evidence="1">
    <name type="scientific">Triparma pacifica</name>
    <dbReference type="NCBI Taxonomy" id="91992"/>
    <lineage>
        <taxon>Eukaryota</taxon>
        <taxon>Sar</taxon>
        <taxon>Stramenopiles</taxon>
        <taxon>Ochrophyta</taxon>
        <taxon>Bolidophyceae</taxon>
        <taxon>Parmales</taxon>
        <taxon>Triparmaceae</taxon>
        <taxon>Triparma</taxon>
    </lineage>
</organism>
<dbReference type="AlphaFoldDB" id="A0A7S2QVF6"/>
<protein>
    <submittedName>
        <fullName evidence="1">Uncharacterized protein</fullName>
    </submittedName>
</protein>
<gene>
    <name evidence="1" type="ORF">TPAC0785_LOCUS666</name>
</gene>
<dbReference type="EMBL" id="HBHE01001033">
    <property type="protein sequence ID" value="CAD9653116.1"/>
    <property type="molecule type" value="Transcribed_RNA"/>
</dbReference>
<reference evidence="1" key="1">
    <citation type="submission" date="2021-01" db="EMBL/GenBank/DDBJ databases">
        <authorList>
            <person name="Corre E."/>
            <person name="Pelletier E."/>
            <person name="Niang G."/>
            <person name="Scheremetjew M."/>
            <person name="Finn R."/>
            <person name="Kale V."/>
            <person name="Holt S."/>
            <person name="Cochrane G."/>
            <person name="Meng A."/>
            <person name="Brown T."/>
            <person name="Cohen L."/>
        </authorList>
    </citation>
    <scope>NUCLEOTIDE SEQUENCE</scope>
    <source>
        <strain evidence="1">CCMP 1866</strain>
    </source>
</reference>